<dbReference type="AlphaFoldDB" id="A0A9P6XML6"/>
<feature type="region of interest" description="Disordered" evidence="1">
    <location>
        <begin position="1"/>
        <end position="26"/>
    </location>
</feature>
<evidence type="ECO:0000256" key="1">
    <source>
        <dbReference type="SAM" id="MobiDB-lite"/>
    </source>
</evidence>
<dbReference type="Proteomes" id="UP000740926">
    <property type="component" value="Unassembled WGS sequence"/>
</dbReference>
<gene>
    <name evidence="2" type="ORF">G6F50_018297</name>
</gene>
<proteinExistence type="predicted"/>
<dbReference type="Gene3D" id="3.40.50.620">
    <property type="entry name" value="HUPs"/>
    <property type="match status" value="1"/>
</dbReference>
<comment type="caution">
    <text evidence="2">The sequence shown here is derived from an EMBL/GenBank/DDBJ whole genome shotgun (WGS) entry which is preliminary data.</text>
</comment>
<evidence type="ECO:0000313" key="3">
    <source>
        <dbReference type="Proteomes" id="UP000740926"/>
    </source>
</evidence>
<accession>A0A9P6XML6</accession>
<sequence length="114" mass="12837">MGSVTRGGEEVKLPKRAGTNFPRRDLIEHPGRDATRWFLIARKPDSQLTFDIDLARQQSNDNPVFYVQYAHARVCSLLRQAQEKGLVYEQGNGLANLGRLADAASLLRMPEISR</sequence>
<keyword evidence="3" id="KW-1185">Reference proteome</keyword>
<evidence type="ECO:0000313" key="2">
    <source>
        <dbReference type="EMBL" id="KAG1527661.1"/>
    </source>
</evidence>
<dbReference type="InterPro" id="IPR014729">
    <property type="entry name" value="Rossmann-like_a/b/a_fold"/>
</dbReference>
<dbReference type="Gene3D" id="1.10.730.10">
    <property type="entry name" value="Isoleucyl-tRNA Synthetase, Domain 1"/>
    <property type="match status" value="1"/>
</dbReference>
<evidence type="ECO:0008006" key="4">
    <source>
        <dbReference type="Google" id="ProtNLM"/>
    </source>
</evidence>
<dbReference type="EMBL" id="JAANIU010016981">
    <property type="protein sequence ID" value="KAG1527661.1"/>
    <property type="molecule type" value="Genomic_DNA"/>
</dbReference>
<protein>
    <recommendedName>
        <fullName evidence="4">Arginine--tRNA ligase</fullName>
    </recommendedName>
</protein>
<dbReference type="SUPFAM" id="SSF52374">
    <property type="entry name" value="Nucleotidylyl transferase"/>
    <property type="match status" value="1"/>
</dbReference>
<organism evidence="2 3">
    <name type="scientific">Rhizopus delemar</name>
    <dbReference type="NCBI Taxonomy" id="936053"/>
    <lineage>
        <taxon>Eukaryota</taxon>
        <taxon>Fungi</taxon>
        <taxon>Fungi incertae sedis</taxon>
        <taxon>Mucoromycota</taxon>
        <taxon>Mucoromycotina</taxon>
        <taxon>Mucoromycetes</taxon>
        <taxon>Mucorales</taxon>
        <taxon>Mucorineae</taxon>
        <taxon>Rhizopodaceae</taxon>
        <taxon>Rhizopus</taxon>
    </lineage>
</organism>
<name>A0A9P6XML6_9FUNG</name>
<reference evidence="2 3" key="1">
    <citation type="journal article" date="2020" name="Microb. Genom.">
        <title>Genetic diversity of clinical and environmental Mucorales isolates obtained from an investigation of mucormycosis cases among solid organ transplant recipients.</title>
        <authorList>
            <person name="Nguyen M.H."/>
            <person name="Kaul D."/>
            <person name="Muto C."/>
            <person name="Cheng S.J."/>
            <person name="Richter R.A."/>
            <person name="Bruno V.M."/>
            <person name="Liu G."/>
            <person name="Beyhan S."/>
            <person name="Sundermann A.J."/>
            <person name="Mounaud S."/>
            <person name="Pasculle A.W."/>
            <person name="Nierman W.C."/>
            <person name="Driscoll E."/>
            <person name="Cumbie R."/>
            <person name="Clancy C.J."/>
            <person name="Dupont C.L."/>
        </authorList>
    </citation>
    <scope>NUCLEOTIDE SEQUENCE [LARGE SCALE GENOMIC DNA]</scope>
    <source>
        <strain evidence="2 3">GL24</strain>
    </source>
</reference>